<reference evidence="13" key="1">
    <citation type="journal article" date="2021" name="bioRxiv">
        <title>Whole Genome Assembly and Annotation of Northern Wild Rice, Zizania palustris L., Supports a Whole Genome Duplication in the Zizania Genus.</title>
        <authorList>
            <person name="Haas M."/>
            <person name="Kono T."/>
            <person name="Macchietto M."/>
            <person name="Millas R."/>
            <person name="McGilp L."/>
            <person name="Shao M."/>
            <person name="Duquette J."/>
            <person name="Hirsch C.N."/>
            <person name="Kimball J."/>
        </authorList>
    </citation>
    <scope>NUCLEOTIDE SEQUENCE</scope>
    <source>
        <tissue evidence="13">Fresh leaf tissue</tissue>
    </source>
</reference>
<dbReference type="GO" id="GO:0004674">
    <property type="term" value="F:protein serine/threonine kinase activity"/>
    <property type="evidence" value="ECO:0007669"/>
    <property type="project" value="UniProtKB-EC"/>
</dbReference>
<dbReference type="FunFam" id="3.80.10.10:FF:000383">
    <property type="entry name" value="Leucine-rich repeat receptor protein kinase EMS1"/>
    <property type="match status" value="1"/>
</dbReference>
<gene>
    <name evidence="13" type="ORF">GUJ93_ZPchr0012g22004</name>
</gene>
<keyword evidence="2" id="KW-0433">Leucine-rich repeat</keyword>
<keyword evidence="9" id="KW-0325">Glycoprotein</keyword>
<name>A0A8J5WWH2_ZIZPA</name>
<sequence>MSPVGGISRSCSLNFSLLLTIVVLASSFFFAQVTSLGISDPTPPPGDVSNSELQALLCLRLHLSNTSGALDSWKSSGNLDYCAWPGVTCSRSHASRVAELDLESAGLDGQIPPCIANLTFLTRIHLPNNQLSGEIPPELGALHRLRYLNFSSNHLSGTIPNTLSSCSHLQTIDLGINLIHGEIPLGLKECLNLQVIFLDHNKLYGNIPEGLGMLPNLSKLLLAGNNLSGNIPFSLGSSPSLTAVDLTNNRLTGGIPEGLGMLPNLSELILAGNNLSGNIPFSLGSSPSLTTVVLTNNSLTGGIPPFLANSSSLQFFEGNLLDGRIPESFTNLRGIIDMDLSRNNLSGEIPKFFESFSSLKLLNLSFNNLEGPIPTEGKYGSIYKGRFDSEGYTVAIKVFKLDQVGAPKSFVAECEALRNTRHRNLVKVITACSTCDTTGREFKALILDCMANEYGVGRKISTEGDIYSYEIMILEMLTGKRPTDEMFKDGLSIHKFVEKSFPQKICDIIDPSIIPNNEDDNAESNLDRENHAILGFWSCTMQLLKLGLSCSIETPRDRPTAQDVYSEVTTIKEAFSALRSREI</sequence>
<evidence type="ECO:0000256" key="6">
    <source>
        <dbReference type="ARBA" id="ARBA00022989"/>
    </source>
</evidence>
<accession>A0A8J5WWH2</accession>
<proteinExistence type="predicted"/>
<evidence type="ECO:0000256" key="9">
    <source>
        <dbReference type="ARBA" id="ARBA00023180"/>
    </source>
</evidence>
<keyword evidence="14" id="KW-1185">Reference proteome</keyword>
<dbReference type="InterPro" id="IPR001611">
    <property type="entry name" value="Leu-rich_rpt"/>
</dbReference>
<dbReference type="AlphaFoldDB" id="A0A8J5WWH2"/>
<dbReference type="Proteomes" id="UP000729402">
    <property type="component" value="Unassembled WGS sequence"/>
</dbReference>
<keyword evidence="8" id="KW-0675">Receptor</keyword>
<protein>
    <recommendedName>
        <fullName evidence="15">Protein kinase domain-containing protein</fullName>
    </recommendedName>
</protein>
<evidence type="ECO:0008006" key="15">
    <source>
        <dbReference type="Google" id="ProtNLM"/>
    </source>
</evidence>
<evidence type="ECO:0000259" key="11">
    <source>
        <dbReference type="Pfam" id="PF07714"/>
    </source>
</evidence>
<evidence type="ECO:0000256" key="2">
    <source>
        <dbReference type="ARBA" id="ARBA00022614"/>
    </source>
</evidence>
<evidence type="ECO:0000313" key="14">
    <source>
        <dbReference type="Proteomes" id="UP000729402"/>
    </source>
</evidence>
<dbReference type="EMBL" id="JAAALK010000080">
    <property type="protein sequence ID" value="KAG8094593.1"/>
    <property type="molecule type" value="Genomic_DNA"/>
</dbReference>
<organism evidence="13 14">
    <name type="scientific">Zizania palustris</name>
    <name type="common">Northern wild rice</name>
    <dbReference type="NCBI Taxonomy" id="103762"/>
    <lineage>
        <taxon>Eukaryota</taxon>
        <taxon>Viridiplantae</taxon>
        <taxon>Streptophyta</taxon>
        <taxon>Embryophyta</taxon>
        <taxon>Tracheophyta</taxon>
        <taxon>Spermatophyta</taxon>
        <taxon>Magnoliopsida</taxon>
        <taxon>Liliopsida</taxon>
        <taxon>Poales</taxon>
        <taxon>Poaceae</taxon>
        <taxon>BOP clade</taxon>
        <taxon>Oryzoideae</taxon>
        <taxon>Oryzeae</taxon>
        <taxon>Zizaniinae</taxon>
        <taxon>Zizania</taxon>
    </lineage>
</organism>
<evidence type="ECO:0000256" key="7">
    <source>
        <dbReference type="ARBA" id="ARBA00023136"/>
    </source>
</evidence>
<reference evidence="13" key="2">
    <citation type="submission" date="2021-02" db="EMBL/GenBank/DDBJ databases">
        <authorList>
            <person name="Kimball J.A."/>
            <person name="Haas M.W."/>
            <person name="Macchietto M."/>
            <person name="Kono T."/>
            <person name="Duquette J."/>
            <person name="Shao M."/>
        </authorList>
    </citation>
    <scope>NUCLEOTIDE SEQUENCE</scope>
    <source>
        <tissue evidence="13">Fresh leaf tissue</tissue>
    </source>
</reference>
<dbReference type="Pfam" id="PF00560">
    <property type="entry name" value="LRR_1"/>
    <property type="match status" value="8"/>
</dbReference>
<feature type="domain" description="Leucine-rich repeat-containing N-terminal plant-type" evidence="12">
    <location>
        <begin position="49"/>
        <end position="90"/>
    </location>
</feature>
<dbReference type="GO" id="GO:0016020">
    <property type="term" value="C:membrane"/>
    <property type="evidence" value="ECO:0007669"/>
    <property type="project" value="UniProtKB-SubCell"/>
</dbReference>
<dbReference type="InterPro" id="IPR001245">
    <property type="entry name" value="Ser-Thr/Tyr_kinase_cat_dom"/>
</dbReference>
<dbReference type="PANTHER" id="PTHR48053:SF126">
    <property type="entry name" value="MDIS1-INTERACTING RECEPTOR LIKE KINASE 2-LIKE ISOFORM X1"/>
    <property type="match status" value="1"/>
</dbReference>
<evidence type="ECO:0000313" key="13">
    <source>
        <dbReference type="EMBL" id="KAG8094593.1"/>
    </source>
</evidence>
<dbReference type="InterPro" id="IPR013210">
    <property type="entry name" value="LRR_N_plant-typ"/>
</dbReference>
<dbReference type="FunFam" id="3.80.10.10:FF:000275">
    <property type="entry name" value="Leucine-rich repeat receptor-like protein kinase"/>
    <property type="match status" value="1"/>
</dbReference>
<dbReference type="InterPro" id="IPR051716">
    <property type="entry name" value="Plant_RL_S/T_kinase"/>
</dbReference>
<keyword evidence="7 10" id="KW-0472">Membrane</keyword>
<dbReference type="Pfam" id="PF08263">
    <property type="entry name" value="LRRNT_2"/>
    <property type="match status" value="1"/>
</dbReference>
<dbReference type="Pfam" id="PF07714">
    <property type="entry name" value="PK_Tyr_Ser-Thr"/>
    <property type="match status" value="1"/>
</dbReference>
<feature type="transmembrane region" description="Helical" evidence="10">
    <location>
        <begin position="12"/>
        <end position="31"/>
    </location>
</feature>
<evidence type="ECO:0000256" key="3">
    <source>
        <dbReference type="ARBA" id="ARBA00022692"/>
    </source>
</evidence>
<evidence type="ECO:0000256" key="4">
    <source>
        <dbReference type="ARBA" id="ARBA00022729"/>
    </source>
</evidence>
<keyword evidence="5" id="KW-0677">Repeat</keyword>
<evidence type="ECO:0000259" key="12">
    <source>
        <dbReference type="Pfam" id="PF08263"/>
    </source>
</evidence>
<evidence type="ECO:0000256" key="1">
    <source>
        <dbReference type="ARBA" id="ARBA00004167"/>
    </source>
</evidence>
<evidence type="ECO:0000256" key="10">
    <source>
        <dbReference type="SAM" id="Phobius"/>
    </source>
</evidence>
<dbReference type="PANTHER" id="PTHR48053">
    <property type="entry name" value="LEUCINE RICH REPEAT FAMILY PROTEIN, EXPRESSED"/>
    <property type="match status" value="1"/>
</dbReference>
<keyword evidence="4" id="KW-0732">Signal</keyword>
<evidence type="ECO:0000256" key="5">
    <source>
        <dbReference type="ARBA" id="ARBA00022737"/>
    </source>
</evidence>
<keyword evidence="6 10" id="KW-1133">Transmembrane helix</keyword>
<feature type="domain" description="Serine-threonine/tyrosine-protein kinase catalytic" evidence="11">
    <location>
        <begin position="376"/>
        <end position="433"/>
    </location>
</feature>
<comment type="caution">
    <text evidence="13">The sequence shown here is derived from an EMBL/GenBank/DDBJ whole genome shotgun (WGS) entry which is preliminary data.</text>
</comment>
<keyword evidence="3 10" id="KW-0812">Transmembrane</keyword>
<comment type="subcellular location">
    <subcellularLocation>
        <location evidence="1">Membrane</location>
        <topology evidence="1">Single-pass membrane protein</topology>
    </subcellularLocation>
</comment>
<dbReference type="OrthoDB" id="693856at2759"/>
<evidence type="ECO:0000256" key="8">
    <source>
        <dbReference type="ARBA" id="ARBA00023170"/>
    </source>
</evidence>